<protein>
    <submittedName>
        <fullName evidence="3">4Fe-4S ferredoxin</fullName>
    </submittedName>
</protein>
<gene>
    <name evidence="3" type="ORF">Q428_11600</name>
</gene>
<dbReference type="InterPro" id="IPR017896">
    <property type="entry name" value="4Fe4S_Fe-S-bd"/>
</dbReference>
<dbReference type="RefSeq" id="WP_051515127.1">
    <property type="nucleotide sequence ID" value="NZ_AZQP01000039.1"/>
</dbReference>
<organism evidence="3 4">
    <name type="scientific">Fervidicella metallireducens AeB</name>
    <dbReference type="NCBI Taxonomy" id="1403537"/>
    <lineage>
        <taxon>Bacteria</taxon>
        <taxon>Bacillati</taxon>
        <taxon>Bacillota</taxon>
        <taxon>Clostridia</taxon>
        <taxon>Eubacteriales</taxon>
        <taxon>Clostridiaceae</taxon>
        <taxon>Fervidicella</taxon>
    </lineage>
</organism>
<evidence type="ECO:0000256" key="1">
    <source>
        <dbReference type="SAM" id="Phobius"/>
    </source>
</evidence>
<dbReference type="OrthoDB" id="9786132at2"/>
<dbReference type="STRING" id="1403537.Q428_11600"/>
<name>A0A017RTI9_9CLOT</name>
<dbReference type="AlphaFoldDB" id="A0A017RTI9"/>
<feature type="domain" description="4Fe-4S ferredoxin-type" evidence="2">
    <location>
        <begin position="27"/>
        <end position="64"/>
    </location>
</feature>
<keyword evidence="1" id="KW-1133">Transmembrane helix</keyword>
<dbReference type="Pfam" id="PF12801">
    <property type="entry name" value="Fer4_5"/>
    <property type="match status" value="2"/>
</dbReference>
<reference evidence="3 4" key="1">
    <citation type="journal article" date="2014" name="Genome Announc.">
        <title>Draft Genome Sequence of Fervidicella metallireducens Strain AeBT, an Iron-Reducing Thermoanaerobe from the Great Artesian Basin.</title>
        <authorList>
            <person name="Patel B.K."/>
        </authorList>
    </citation>
    <scope>NUCLEOTIDE SEQUENCE [LARGE SCALE GENOMIC DNA]</scope>
    <source>
        <strain evidence="3 4">AeB</strain>
    </source>
</reference>
<keyword evidence="1" id="KW-0472">Membrane</keyword>
<keyword evidence="4" id="KW-1185">Reference proteome</keyword>
<evidence type="ECO:0000313" key="3">
    <source>
        <dbReference type="EMBL" id="EYE87779.1"/>
    </source>
</evidence>
<comment type="caution">
    <text evidence="3">The sequence shown here is derived from an EMBL/GenBank/DDBJ whole genome shotgun (WGS) entry which is preliminary data.</text>
</comment>
<dbReference type="Proteomes" id="UP000019681">
    <property type="component" value="Unassembled WGS sequence"/>
</dbReference>
<feature type="domain" description="4Fe-4S ferredoxin-type" evidence="2">
    <location>
        <begin position="115"/>
        <end position="157"/>
    </location>
</feature>
<dbReference type="EMBL" id="AZQP01000039">
    <property type="protein sequence ID" value="EYE87779.1"/>
    <property type="molecule type" value="Genomic_DNA"/>
</dbReference>
<sequence length="165" mass="18561">MSKKSHQGWSWIILVTFIIVSFYNHIFGLFGIVCMTAPIYHALRGRGKIHCSKYCPRGSLLGKFLKYISLNRPLPNALRSKTAKNILLTLMATMLTFAMIHSGGNINKIAFSLFRFMTLSLIVGIIIGIIYKPRSWCQVCPMGHACDLIDKQIKGKTPNTNKKIS</sequence>
<feature type="transmembrane region" description="Helical" evidence="1">
    <location>
        <begin position="12"/>
        <end position="40"/>
    </location>
</feature>
<evidence type="ECO:0000313" key="4">
    <source>
        <dbReference type="Proteomes" id="UP000019681"/>
    </source>
</evidence>
<feature type="transmembrane region" description="Helical" evidence="1">
    <location>
        <begin position="86"/>
        <end position="103"/>
    </location>
</feature>
<proteinExistence type="predicted"/>
<feature type="transmembrane region" description="Helical" evidence="1">
    <location>
        <begin position="109"/>
        <end position="131"/>
    </location>
</feature>
<accession>A0A017RTI9</accession>
<evidence type="ECO:0000259" key="2">
    <source>
        <dbReference type="Pfam" id="PF12801"/>
    </source>
</evidence>
<keyword evidence="1" id="KW-0812">Transmembrane</keyword>